<gene>
    <name evidence="4" type="ORF">Fmac_020303</name>
</gene>
<dbReference type="Gene3D" id="2.60.210.10">
    <property type="entry name" value="Apoptosis, Tumor Necrosis Factor Receptor Associated Protein 2, Chain A"/>
    <property type="match status" value="1"/>
</dbReference>
<evidence type="ECO:0000256" key="2">
    <source>
        <dbReference type="SAM" id="Coils"/>
    </source>
</evidence>
<dbReference type="SUPFAM" id="SSF49599">
    <property type="entry name" value="TRAF domain-like"/>
    <property type="match status" value="1"/>
</dbReference>
<organism evidence="4 5">
    <name type="scientific">Flemingia macrophylla</name>
    <dbReference type="NCBI Taxonomy" id="520843"/>
    <lineage>
        <taxon>Eukaryota</taxon>
        <taxon>Viridiplantae</taxon>
        <taxon>Streptophyta</taxon>
        <taxon>Embryophyta</taxon>
        <taxon>Tracheophyta</taxon>
        <taxon>Spermatophyta</taxon>
        <taxon>Magnoliopsida</taxon>
        <taxon>eudicotyledons</taxon>
        <taxon>Gunneridae</taxon>
        <taxon>Pentapetalae</taxon>
        <taxon>rosids</taxon>
        <taxon>fabids</taxon>
        <taxon>Fabales</taxon>
        <taxon>Fabaceae</taxon>
        <taxon>Papilionoideae</taxon>
        <taxon>50 kb inversion clade</taxon>
        <taxon>NPAAA clade</taxon>
        <taxon>indigoferoid/millettioid clade</taxon>
        <taxon>Phaseoleae</taxon>
        <taxon>Flemingia</taxon>
    </lineage>
</organism>
<dbReference type="Proteomes" id="UP001603857">
    <property type="component" value="Unassembled WGS sequence"/>
</dbReference>
<dbReference type="InterPro" id="IPR050804">
    <property type="entry name" value="MCC"/>
</dbReference>
<name>A0ABD1LTM3_9FABA</name>
<keyword evidence="5" id="KW-1185">Reference proteome</keyword>
<comment type="caution">
    <text evidence="4">The sequence shown here is derived from an EMBL/GenBank/DDBJ whole genome shotgun (WGS) entry which is preliminary data.</text>
</comment>
<evidence type="ECO:0000313" key="5">
    <source>
        <dbReference type="Proteomes" id="UP001603857"/>
    </source>
</evidence>
<keyword evidence="1 2" id="KW-0175">Coiled coil</keyword>
<dbReference type="PANTHER" id="PTHR46236">
    <property type="entry name" value="TRAF-LIKE SUPERFAMILY PROTEIN"/>
    <property type="match status" value="1"/>
</dbReference>
<evidence type="ECO:0000256" key="1">
    <source>
        <dbReference type="ARBA" id="ARBA00023054"/>
    </source>
</evidence>
<dbReference type="InterPro" id="IPR002083">
    <property type="entry name" value="MATH/TRAF_dom"/>
</dbReference>
<dbReference type="Pfam" id="PF22486">
    <property type="entry name" value="MATH_2"/>
    <property type="match status" value="1"/>
</dbReference>
<feature type="domain" description="MATH" evidence="3">
    <location>
        <begin position="101"/>
        <end position="138"/>
    </location>
</feature>
<evidence type="ECO:0000259" key="3">
    <source>
        <dbReference type="PROSITE" id="PS50144"/>
    </source>
</evidence>
<dbReference type="EMBL" id="JBGMDY010000007">
    <property type="protein sequence ID" value="KAL2326876.1"/>
    <property type="molecule type" value="Genomic_DNA"/>
</dbReference>
<proteinExistence type="predicted"/>
<accession>A0ABD1LTM3</accession>
<reference evidence="4 5" key="1">
    <citation type="submission" date="2024-08" db="EMBL/GenBank/DDBJ databases">
        <title>Insights into the chromosomal genome structure of Flemingia macrophylla.</title>
        <authorList>
            <person name="Ding Y."/>
            <person name="Zhao Y."/>
            <person name="Bi W."/>
            <person name="Wu M."/>
            <person name="Zhao G."/>
            <person name="Gong Y."/>
            <person name="Li W."/>
            <person name="Zhang P."/>
        </authorList>
    </citation>
    <scope>NUCLEOTIDE SEQUENCE [LARGE SCALE GENOMIC DNA]</scope>
    <source>
        <strain evidence="4">DYQJB</strain>
        <tissue evidence="4">Leaf</tissue>
    </source>
</reference>
<dbReference type="InterPro" id="IPR008974">
    <property type="entry name" value="TRAF-like"/>
</dbReference>
<sequence length="341" mass="40007">MTCSCAFPLHSLHALKWDLNVPDSFDKTRRHFLLPEIPQKRHFAQTHSLTRGTHHLRTATEQRRWDPLPRFQARPVDAGFSNEVSLRPRLRRRLRQSEHLFNARDIDWGFSRLIPLDELWEPSNGFLVNDTCIIEVEILVSKPKHGNQLDPPNNKIHDKPLKHIDNPLHKEMFTTFGKLVDFKGLGKIEQDFIPLLEEVCSQHPSLINSQKKRTRRFIEWAFTALGRILHFLKTKKVKDMNEDACNQLQIFWEELETFKFDLTWLGSHVQSALGKKNYIERTIQVKKMQENVNALEMETKKLKEKMIEAEVNLEIARRELMKANEGFEECNLDLELGYGGK</sequence>
<dbReference type="PANTHER" id="PTHR46236:SF35">
    <property type="entry name" value="MATH DOMAIN-CONTAINING PROTEIN"/>
    <property type="match status" value="1"/>
</dbReference>
<protein>
    <recommendedName>
        <fullName evidence="3">MATH domain-containing protein</fullName>
    </recommendedName>
</protein>
<dbReference type="PROSITE" id="PS50144">
    <property type="entry name" value="MATH"/>
    <property type="match status" value="1"/>
</dbReference>
<evidence type="ECO:0000313" key="4">
    <source>
        <dbReference type="EMBL" id="KAL2326876.1"/>
    </source>
</evidence>
<feature type="coiled-coil region" evidence="2">
    <location>
        <begin position="285"/>
        <end position="326"/>
    </location>
</feature>
<dbReference type="AlphaFoldDB" id="A0ABD1LTM3"/>